<protein>
    <submittedName>
        <fullName evidence="6">Uncharacterized protein</fullName>
    </submittedName>
</protein>
<dbReference type="PANTHER" id="PTHR23155">
    <property type="entry name" value="DISEASE RESISTANCE PROTEIN RP"/>
    <property type="match status" value="1"/>
</dbReference>
<keyword evidence="1" id="KW-0677">Repeat</keyword>
<dbReference type="InterPro" id="IPR044974">
    <property type="entry name" value="Disease_R_plants"/>
</dbReference>
<dbReference type="Gene3D" id="3.80.10.10">
    <property type="entry name" value="Ribonuclease Inhibitor"/>
    <property type="match status" value="2"/>
</dbReference>
<feature type="region of interest" description="Disordered" evidence="3">
    <location>
        <begin position="817"/>
        <end position="836"/>
    </location>
</feature>
<accession>A0A2I0KM93</accession>
<dbReference type="GO" id="GO:0043531">
    <property type="term" value="F:ADP binding"/>
    <property type="evidence" value="ECO:0007669"/>
    <property type="project" value="InterPro"/>
</dbReference>
<dbReference type="Pfam" id="PF23598">
    <property type="entry name" value="LRR_14"/>
    <property type="match status" value="1"/>
</dbReference>
<evidence type="ECO:0000313" key="7">
    <source>
        <dbReference type="Proteomes" id="UP000233551"/>
    </source>
</evidence>
<dbReference type="PANTHER" id="PTHR23155:SF955">
    <property type="entry name" value="AAA+ ATPASE DOMAIN-CONTAINING PROTEIN"/>
    <property type="match status" value="1"/>
</dbReference>
<dbReference type="Proteomes" id="UP000233551">
    <property type="component" value="Unassembled WGS sequence"/>
</dbReference>
<sequence length="986" mass="112764">MSLNSNKAPRLSPAAKSVQSYPRPQQTALHSGPNSNCNMNAELPAYLLERKLWNLKKLVEDEKSACRSLIDRISQAVNILEQIRNCARIANPCRSSNLLPENVDEILATIRSLDDATDKFLLGRAKECNGHYLVACWSNNCLARRLGWFKKTIEQIFPAATMGAQWNSPPLPLPDRQPPDDLTNIRRHCSYNCDNGNNLMPTQDEARQGMFNRLVYSKESRVLILYGRRGAGKTTLMRYLYDRGDIIKDYPCRAWVSIHENLRYKDILLEMIGQVGKSGTVIDHMKEEDKLVVDLFKLLSRFNRYLIVLDNCTPKIWPKLMECLPNKGDGSRVVITTSEPILGFMQNQGNIKQREPTFMSVITIDELKAREKWKFLLDLVREKSLNQYDQELEACIQESSPRASVFLAGALNTQWQDNVQHSVESIKARVEGASDRNLSLEVTLKWSYHSLHPLVKASFLFLSIFPEGSEVPLRRVHYLWLSEGFLDNDETNRELAPHPMSPRQLARVLFGILVNRKLVEVTKWKLDGSPKMCRIPISVHDFASETLKSTSLFNVYNHSVNGAPLEEGSCVRRMVSHQESEIPRMSMHHHLRAYVSFHKKAGGKLNEEINLHLKTLTAKWSLLLLKLLDLESVYKPKLPDSIGKMLYLRFLGLRSTLLDSIPTSISKLQCLETLDLKHTNVTNLPSSLVKSKQLRHLHAKEVPLDAFIPGLCQYNCLPCACVNWQQSSSNLETLTGLYIGSSNVDVTSSHLLSNLQELEVTCNIQKTTVIEQLISEMVFLRSLKLNSTDTAHQYSFNLSGHRNLEKIYLRCKLEREGNQQERPPTREGDRPPHPLEGRFPLGLRELTLSMSALEEDPMPILGELDCLVVLKLFAKSYMGTEMKCKGFPRLRVLKVWKLPQLDLLTIEPRSMPCLEEMEIRRCHKMQKLVGSENLQSTINVLVLCDMPKKFREEVEKQEIIQKTTIKQTSEECDNVSHLHYYNHLDH</sequence>
<dbReference type="InterPro" id="IPR055414">
    <property type="entry name" value="LRR_R13L4/SHOC2-like"/>
</dbReference>
<proteinExistence type="predicted"/>
<evidence type="ECO:0000256" key="3">
    <source>
        <dbReference type="SAM" id="MobiDB-lite"/>
    </source>
</evidence>
<evidence type="ECO:0000259" key="5">
    <source>
        <dbReference type="Pfam" id="PF23598"/>
    </source>
</evidence>
<reference evidence="6 7" key="1">
    <citation type="submission" date="2017-11" db="EMBL/GenBank/DDBJ databases">
        <title>De-novo sequencing of pomegranate (Punica granatum L.) genome.</title>
        <authorList>
            <person name="Akparov Z."/>
            <person name="Amiraslanov A."/>
            <person name="Hajiyeva S."/>
            <person name="Abbasov M."/>
            <person name="Kaur K."/>
            <person name="Hamwieh A."/>
            <person name="Solovyev V."/>
            <person name="Salamov A."/>
            <person name="Braich B."/>
            <person name="Kosarev P."/>
            <person name="Mahmoud A."/>
            <person name="Hajiyev E."/>
            <person name="Babayeva S."/>
            <person name="Izzatullayeva V."/>
            <person name="Mammadov A."/>
            <person name="Mammadov A."/>
            <person name="Sharifova S."/>
            <person name="Ojaghi J."/>
            <person name="Eynullazada K."/>
            <person name="Bayramov B."/>
            <person name="Abdulazimova A."/>
            <person name="Shahmuradov I."/>
        </authorList>
    </citation>
    <scope>NUCLEOTIDE SEQUENCE [LARGE SCALE GENOMIC DNA]</scope>
    <source>
        <strain evidence="7">cv. AG2017</strain>
        <tissue evidence="6">Leaf</tissue>
    </source>
</reference>
<dbReference type="EMBL" id="PGOL01000487">
    <property type="protein sequence ID" value="PKI69611.1"/>
    <property type="molecule type" value="Genomic_DNA"/>
</dbReference>
<dbReference type="InterPro" id="IPR027417">
    <property type="entry name" value="P-loop_NTPase"/>
</dbReference>
<dbReference type="Gene3D" id="1.10.10.10">
    <property type="entry name" value="Winged helix-like DNA-binding domain superfamily/Winged helix DNA-binding domain"/>
    <property type="match status" value="1"/>
</dbReference>
<dbReference type="AlphaFoldDB" id="A0A2I0KM93"/>
<comment type="caution">
    <text evidence="6">The sequence shown here is derived from an EMBL/GenBank/DDBJ whole genome shotgun (WGS) entry which is preliminary data.</text>
</comment>
<feature type="region of interest" description="Disordered" evidence="3">
    <location>
        <begin position="1"/>
        <end position="36"/>
    </location>
</feature>
<feature type="compositionally biased region" description="Polar residues" evidence="3">
    <location>
        <begin position="17"/>
        <end position="36"/>
    </location>
</feature>
<dbReference type="SUPFAM" id="SSF52540">
    <property type="entry name" value="P-loop containing nucleoside triphosphate hydrolases"/>
    <property type="match status" value="1"/>
</dbReference>
<evidence type="ECO:0000259" key="4">
    <source>
        <dbReference type="Pfam" id="PF00931"/>
    </source>
</evidence>
<feature type="domain" description="NB-ARC" evidence="4">
    <location>
        <begin position="210"/>
        <end position="347"/>
    </location>
</feature>
<dbReference type="InterPro" id="IPR002182">
    <property type="entry name" value="NB-ARC"/>
</dbReference>
<evidence type="ECO:0000256" key="2">
    <source>
        <dbReference type="ARBA" id="ARBA00022821"/>
    </source>
</evidence>
<keyword evidence="7" id="KW-1185">Reference proteome</keyword>
<dbReference type="STRING" id="22663.A0A2I0KM93"/>
<evidence type="ECO:0000313" key="6">
    <source>
        <dbReference type="EMBL" id="PKI69611.1"/>
    </source>
</evidence>
<dbReference type="Pfam" id="PF00931">
    <property type="entry name" value="NB-ARC"/>
    <property type="match status" value="1"/>
</dbReference>
<dbReference type="PRINTS" id="PR00364">
    <property type="entry name" value="DISEASERSIST"/>
</dbReference>
<organism evidence="6 7">
    <name type="scientific">Punica granatum</name>
    <name type="common">Pomegranate</name>
    <dbReference type="NCBI Taxonomy" id="22663"/>
    <lineage>
        <taxon>Eukaryota</taxon>
        <taxon>Viridiplantae</taxon>
        <taxon>Streptophyta</taxon>
        <taxon>Embryophyta</taxon>
        <taxon>Tracheophyta</taxon>
        <taxon>Spermatophyta</taxon>
        <taxon>Magnoliopsida</taxon>
        <taxon>eudicotyledons</taxon>
        <taxon>Gunneridae</taxon>
        <taxon>Pentapetalae</taxon>
        <taxon>rosids</taxon>
        <taxon>malvids</taxon>
        <taxon>Myrtales</taxon>
        <taxon>Lythraceae</taxon>
        <taxon>Punica</taxon>
    </lineage>
</organism>
<dbReference type="GO" id="GO:0098542">
    <property type="term" value="P:defense response to other organism"/>
    <property type="evidence" value="ECO:0007669"/>
    <property type="project" value="TreeGrafter"/>
</dbReference>
<dbReference type="InterPro" id="IPR036388">
    <property type="entry name" value="WH-like_DNA-bd_sf"/>
</dbReference>
<name>A0A2I0KM93_PUNGR</name>
<keyword evidence="2" id="KW-0611">Plant defense</keyword>
<dbReference type="SUPFAM" id="SSF52058">
    <property type="entry name" value="L domain-like"/>
    <property type="match status" value="1"/>
</dbReference>
<gene>
    <name evidence="6" type="ORF">CRG98_009966</name>
</gene>
<evidence type="ECO:0000256" key="1">
    <source>
        <dbReference type="ARBA" id="ARBA00022737"/>
    </source>
</evidence>
<dbReference type="InterPro" id="IPR032675">
    <property type="entry name" value="LRR_dom_sf"/>
</dbReference>
<dbReference type="Gene3D" id="3.40.50.300">
    <property type="entry name" value="P-loop containing nucleotide triphosphate hydrolases"/>
    <property type="match status" value="1"/>
</dbReference>
<feature type="domain" description="Disease resistance R13L4/SHOC-2-like LRR" evidence="5">
    <location>
        <begin position="620"/>
        <end position="960"/>
    </location>
</feature>